<dbReference type="Gene3D" id="3.30.1360.40">
    <property type="match status" value="1"/>
</dbReference>
<gene>
    <name evidence="5" type="ORF">YM304_31540</name>
</gene>
<feature type="domain" description="Carboxyltransferase" evidence="4">
    <location>
        <begin position="2"/>
        <end position="211"/>
    </location>
</feature>
<evidence type="ECO:0000313" key="5">
    <source>
        <dbReference type="EMBL" id="BAN03468.1"/>
    </source>
</evidence>
<keyword evidence="6" id="KW-1185">Reference proteome</keyword>
<dbReference type="Proteomes" id="UP000011863">
    <property type="component" value="Chromosome"/>
</dbReference>
<evidence type="ECO:0000256" key="1">
    <source>
        <dbReference type="ARBA" id="ARBA00022741"/>
    </source>
</evidence>
<evidence type="ECO:0000313" key="6">
    <source>
        <dbReference type="Proteomes" id="UP000011863"/>
    </source>
</evidence>
<keyword evidence="1" id="KW-0547">Nucleotide-binding</keyword>
<dbReference type="SUPFAM" id="SSF50891">
    <property type="entry name" value="Cyclophilin-like"/>
    <property type="match status" value="1"/>
</dbReference>
<evidence type="ECO:0000259" key="4">
    <source>
        <dbReference type="SMART" id="SM00796"/>
    </source>
</evidence>
<dbReference type="SUPFAM" id="SSF160467">
    <property type="entry name" value="PH0987 N-terminal domain-like"/>
    <property type="match status" value="1"/>
</dbReference>
<dbReference type="GO" id="GO:0016787">
    <property type="term" value="F:hydrolase activity"/>
    <property type="evidence" value="ECO:0007669"/>
    <property type="project" value="UniProtKB-KW"/>
</dbReference>
<accession>A0A6C7EFS3</accession>
<evidence type="ECO:0000256" key="2">
    <source>
        <dbReference type="ARBA" id="ARBA00022801"/>
    </source>
</evidence>
<organism evidence="5 6">
    <name type="scientific">Ilumatobacter coccineus (strain NBRC 103263 / KCTC 29153 / YM16-304)</name>
    <dbReference type="NCBI Taxonomy" id="1313172"/>
    <lineage>
        <taxon>Bacteria</taxon>
        <taxon>Bacillati</taxon>
        <taxon>Actinomycetota</taxon>
        <taxon>Acidimicrobiia</taxon>
        <taxon>Acidimicrobiales</taxon>
        <taxon>Ilumatobacteraceae</taxon>
        <taxon>Ilumatobacter</taxon>
    </lineage>
</organism>
<sequence>MPRFVPVADHGLLVEFVGDDAHHDRDEAAEGRANDAVVALDQAIAAAAIPGVVDVVPALVNLLVAFDPLVTDHVTVEAGVRSVLDGLVSVRRTPAVHRVPVCYDEAVAPDLGAVADACGLSTEAVIDAHLAGDYRVVMYGFAPGYAYLGGVRPEIQVPRKTSPVRGVAAGSVIIAGPQCLITTLTMPTGWSVIGASPTRIIPADPDEPFLFEPGDRVAFERISLDELPDPGGVEA</sequence>
<dbReference type="EMBL" id="AP012057">
    <property type="protein sequence ID" value="BAN03468.1"/>
    <property type="molecule type" value="Genomic_DNA"/>
</dbReference>
<dbReference type="RefSeq" id="WP_015442715.1">
    <property type="nucleotide sequence ID" value="NC_020520.1"/>
</dbReference>
<name>A0A6C7EFS3_ILUCY</name>
<dbReference type="InterPro" id="IPR029000">
    <property type="entry name" value="Cyclophilin-like_dom_sf"/>
</dbReference>
<dbReference type="SMART" id="SM00796">
    <property type="entry name" value="AHS1"/>
    <property type="match status" value="1"/>
</dbReference>
<evidence type="ECO:0000256" key="3">
    <source>
        <dbReference type="ARBA" id="ARBA00022840"/>
    </source>
</evidence>
<keyword evidence="3" id="KW-0067">ATP-binding</keyword>
<dbReference type="PANTHER" id="PTHR34698:SF2">
    <property type="entry name" value="5-OXOPROLINASE SUBUNIT B"/>
    <property type="match status" value="1"/>
</dbReference>
<reference evidence="5 6" key="1">
    <citation type="journal article" date="2013" name="Int. J. Syst. Evol. Microbiol.">
        <title>Ilumatobacter nonamiense sp. nov. and Ilumatobacter coccineum sp. nov., isolated from seashore sand.</title>
        <authorList>
            <person name="Matsumoto A."/>
            <person name="Kasai H."/>
            <person name="Matsuo Y."/>
            <person name="Shizuri Y."/>
            <person name="Ichikawa N."/>
            <person name="Fujita N."/>
            <person name="Omura S."/>
            <person name="Takahashi Y."/>
        </authorList>
    </citation>
    <scope>NUCLEOTIDE SEQUENCE [LARGE SCALE GENOMIC DNA]</scope>
    <source>
        <strain evidence="6">NBRC 103263 / KCTC 29153 / YM16-304</strain>
    </source>
</reference>
<dbReference type="InterPro" id="IPR003833">
    <property type="entry name" value="CT_C_D"/>
</dbReference>
<dbReference type="PANTHER" id="PTHR34698">
    <property type="entry name" value="5-OXOPROLINASE SUBUNIT B"/>
    <property type="match status" value="1"/>
</dbReference>
<dbReference type="AlphaFoldDB" id="A0A6C7EFS3"/>
<protein>
    <recommendedName>
        <fullName evidence="4">Carboxyltransferase domain-containing protein</fullName>
    </recommendedName>
</protein>
<dbReference type="Gene3D" id="2.40.100.10">
    <property type="entry name" value="Cyclophilin-like"/>
    <property type="match status" value="1"/>
</dbReference>
<dbReference type="Pfam" id="PF02682">
    <property type="entry name" value="CT_C_D"/>
    <property type="match status" value="1"/>
</dbReference>
<dbReference type="GO" id="GO:0005524">
    <property type="term" value="F:ATP binding"/>
    <property type="evidence" value="ECO:0007669"/>
    <property type="project" value="UniProtKB-KW"/>
</dbReference>
<proteinExistence type="predicted"/>
<dbReference type="KEGG" id="aym:YM304_31540"/>
<dbReference type="InterPro" id="IPR010016">
    <property type="entry name" value="PxpB"/>
</dbReference>
<keyword evidence="2" id="KW-0378">Hydrolase</keyword>